<sequence>MRMGIPYRNSRLSNNLRYFLEVSEDVPDLSPCLQLSAKELRIAFRLRRSKWFELSFRIDLN</sequence>
<reference evidence="1" key="1">
    <citation type="journal article" date="2012" name="PLoS ONE">
        <title>Gene sets for utilization of primary and secondary nutrition supplies in the distal gut of endangered iberian lynx.</title>
        <authorList>
            <person name="Alcaide M."/>
            <person name="Messina E."/>
            <person name="Richter M."/>
            <person name="Bargiela R."/>
            <person name="Peplies J."/>
            <person name="Huws S.A."/>
            <person name="Newbold C.J."/>
            <person name="Golyshin P.N."/>
            <person name="Simon M.A."/>
            <person name="Lopez G."/>
            <person name="Yakimov M.M."/>
            <person name="Ferrer M."/>
        </authorList>
    </citation>
    <scope>NUCLEOTIDE SEQUENCE</scope>
</reference>
<name>J9G032_9ZZZZ</name>
<dbReference type="EMBL" id="AMCI01007237">
    <property type="protein sequence ID" value="EJW92964.1"/>
    <property type="molecule type" value="Genomic_DNA"/>
</dbReference>
<comment type="caution">
    <text evidence="1">The sequence shown here is derived from an EMBL/GenBank/DDBJ whole genome shotgun (WGS) entry which is preliminary data.</text>
</comment>
<proteinExistence type="predicted"/>
<dbReference type="AlphaFoldDB" id="J9G032"/>
<accession>J9G032</accession>
<organism evidence="1">
    <name type="scientific">gut metagenome</name>
    <dbReference type="NCBI Taxonomy" id="749906"/>
    <lineage>
        <taxon>unclassified sequences</taxon>
        <taxon>metagenomes</taxon>
        <taxon>organismal metagenomes</taxon>
    </lineage>
</organism>
<protein>
    <submittedName>
        <fullName evidence="1">Uncharacterized protein</fullName>
    </submittedName>
</protein>
<evidence type="ECO:0000313" key="1">
    <source>
        <dbReference type="EMBL" id="EJW92964.1"/>
    </source>
</evidence>
<gene>
    <name evidence="1" type="ORF">EVA_18929</name>
</gene>